<keyword evidence="3" id="KW-1185">Reference proteome</keyword>
<feature type="transmembrane region" description="Helical" evidence="1">
    <location>
        <begin position="84"/>
        <end position="104"/>
    </location>
</feature>
<feature type="transmembrane region" description="Helical" evidence="1">
    <location>
        <begin position="143"/>
        <end position="160"/>
    </location>
</feature>
<feature type="transmembrane region" description="Helical" evidence="1">
    <location>
        <begin position="166"/>
        <end position="188"/>
    </location>
</feature>
<reference evidence="2 3" key="1">
    <citation type="submission" date="2018-03" db="EMBL/GenBank/DDBJ databases">
        <title>Genomic Encyclopedia of Archaeal and Bacterial Type Strains, Phase II (KMG-II): from individual species to whole genera.</title>
        <authorList>
            <person name="Goeker M."/>
        </authorList>
    </citation>
    <scope>NUCLEOTIDE SEQUENCE [LARGE SCALE GENOMIC DNA]</scope>
    <source>
        <strain evidence="2 3">DSM 100214</strain>
    </source>
</reference>
<accession>A0A2V3PLA2</accession>
<sequence>MEERKSHQLLRKRGEHNASVSYSELLFDLIYVFAVTQLSHYLLHHLNFQGVVETTILWFGVWLVWQHTTWVTNWFNPDTRPIRLLLFGVMLVSLMMAASLPKAFGDRGLIFAVCYAAIQVGRTLVILSLLGNNHHLTPNFKRILGWSCISGFLWILGGFNEGYFRILLWAMAVLSDYVSPMFGFYLPFLGRSDSGKEWTIDGHHLVERCQLFVIIAFGETILMTGASLSEVEVWTTERIIAALVSFVGSLSMWWIYFDVSSEAATHKIQHSSNPGLLGLKYHAVHVILVGAIIICAVGDELVGSEPSATVTYTSLYVLIFGPILYLLANIIFKWITCHTISASHSIAILVLLLFIPVSFFMSILIINSIVAAVFICIAIFEVVTPKVKREELLEKL</sequence>
<keyword evidence="1" id="KW-0472">Membrane</keyword>
<evidence type="ECO:0000256" key="1">
    <source>
        <dbReference type="SAM" id="Phobius"/>
    </source>
</evidence>
<feature type="transmembrane region" description="Helical" evidence="1">
    <location>
        <begin position="110"/>
        <end position="131"/>
    </location>
</feature>
<name>A0A2V3PLA2_9BACT</name>
<feature type="transmembrane region" description="Helical" evidence="1">
    <location>
        <begin position="347"/>
        <end position="380"/>
    </location>
</feature>
<dbReference type="AlphaFoldDB" id="A0A2V3PLA2"/>
<feature type="transmembrane region" description="Helical" evidence="1">
    <location>
        <begin position="314"/>
        <end position="335"/>
    </location>
</feature>
<gene>
    <name evidence="2" type="ORF">CLV62_12913</name>
</gene>
<dbReference type="InterPro" id="IPR010640">
    <property type="entry name" value="Low_temperature_requirement_A"/>
</dbReference>
<evidence type="ECO:0000313" key="2">
    <source>
        <dbReference type="EMBL" id="PXV60237.1"/>
    </source>
</evidence>
<comment type="caution">
    <text evidence="2">The sequence shown here is derived from an EMBL/GenBank/DDBJ whole genome shotgun (WGS) entry which is preliminary data.</text>
</comment>
<dbReference type="RefSeq" id="WP_110312051.1">
    <property type="nucleotide sequence ID" value="NZ_QICL01000029.1"/>
</dbReference>
<dbReference type="Proteomes" id="UP000247973">
    <property type="component" value="Unassembled WGS sequence"/>
</dbReference>
<keyword evidence="1" id="KW-0812">Transmembrane</keyword>
<feature type="transmembrane region" description="Helical" evidence="1">
    <location>
        <begin position="278"/>
        <end position="302"/>
    </location>
</feature>
<dbReference type="PANTHER" id="PTHR36840:SF1">
    <property type="entry name" value="BLL5714 PROTEIN"/>
    <property type="match status" value="1"/>
</dbReference>
<organism evidence="2 3">
    <name type="scientific">Dysgonomonas alginatilytica</name>
    <dbReference type="NCBI Taxonomy" id="1605892"/>
    <lineage>
        <taxon>Bacteria</taxon>
        <taxon>Pseudomonadati</taxon>
        <taxon>Bacteroidota</taxon>
        <taxon>Bacteroidia</taxon>
        <taxon>Bacteroidales</taxon>
        <taxon>Dysgonomonadaceae</taxon>
        <taxon>Dysgonomonas</taxon>
    </lineage>
</organism>
<dbReference type="EMBL" id="QICL01000029">
    <property type="protein sequence ID" value="PXV60237.1"/>
    <property type="molecule type" value="Genomic_DNA"/>
</dbReference>
<feature type="transmembrane region" description="Helical" evidence="1">
    <location>
        <begin position="21"/>
        <end position="43"/>
    </location>
</feature>
<feature type="transmembrane region" description="Helical" evidence="1">
    <location>
        <begin position="209"/>
        <end position="227"/>
    </location>
</feature>
<dbReference type="PANTHER" id="PTHR36840">
    <property type="entry name" value="BLL5714 PROTEIN"/>
    <property type="match status" value="1"/>
</dbReference>
<keyword evidence="1" id="KW-1133">Transmembrane helix</keyword>
<feature type="transmembrane region" description="Helical" evidence="1">
    <location>
        <begin position="239"/>
        <end position="257"/>
    </location>
</feature>
<protein>
    <submittedName>
        <fullName evidence="2">Low temperature requirement protein LtrA</fullName>
    </submittedName>
</protein>
<proteinExistence type="predicted"/>
<evidence type="ECO:0000313" key="3">
    <source>
        <dbReference type="Proteomes" id="UP000247973"/>
    </source>
</evidence>
<dbReference type="Pfam" id="PF06772">
    <property type="entry name" value="LtrA"/>
    <property type="match status" value="1"/>
</dbReference>
<dbReference type="OrthoDB" id="9798526at2"/>